<organism evidence="1">
    <name type="scientific">Anguilla anguilla</name>
    <name type="common">European freshwater eel</name>
    <name type="synonym">Muraena anguilla</name>
    <dbReference type="NCBI Taxonomy" id="7936"/>
    <lineage>
        <taxon>Eukaryota</taxon>
        <taxon>Metazoa</taxon>
        <taxon>Chordata</taxon>
        <taxon>Craniata</taxon>
        <taxon>Vertebrata</taxon>
        <taxon>Euteleostomi</taxon>
        <taxon>Actinopterygii</taxon>
        <taxon>Neopterygii</taxon>
        <taxon>Teleostei</taxon>
        <taxon>Anguilliformes</taxon>
        <taxon>Anguillidae</taxon>
        <taxon>Anguilla</taxon>
    </lineage>
</organism>
<reference evidence="1" key="2">
    <citation type="journal article" date="2015" name="Fish Shellfish Immunol.">
        <title>Early steps in the European eel (Anguilla anguilla)-Vibrio vulnificus interaction in the gills: Role of the RtxA13 toxin.</title>
        <authorList>
            <person name="Callol A."/>
            <person name="Pajuelo D."/>
            <person name="Ebbesson L."/>
            <person name="Teles M."/>
            <person name="MacKenzie S."/>
            <person name="Amaro C."/>
        </authorList>
    </citation>
    <scope>NUCLEOTIDE SEQUENCE</scope>
</reference>
<dbReference type="AlphaFoldDB" id="A0A0E9P9G7"/>
<dbReference type="EMBL" id="GBXM01108089">
    <property type="protein sequence ID" value="JAH00488.1"/>
    <property type="molecule type" value="Transcribed_RNA"/>
</dbReference>
<accession>A0A0E9P9G7</accession>
<protein>
    <submittedName>
        <fullName evidence="1">Uncharacterized protein</fullName>
    </submittedName>
</protein>
<reference evidence="1" key="1">
    <citation type="submission" date="2014-11" db="EMBL/GenBank/DDBJ databases">
        <authorList>
            <person name="Amaro Gonzalez C."/>
        </authorList>
    </citation>
    <scope>NUCLEOTIDE SEQUENCE</scope>
</reference>
<evidence type="ECO:0000313" key="1">
    <source>
        <dbReference type="EMBL" id="JAH00488.1"/>
    </source>
</evidence>
<name>A0A0E9P9G7_ANGAN</name>
<proteinExistence type="predicted"/>
<sequence>MGNELTETLETAFWKDFHIVFWNNYETRKVDLKMKMFSNFCQVRPHLQQFLIEF</sequence>